<comment type="caution">
    <text evidence="1">The sequence shown here is derived from an EMBL/GenBank/DDBJ whole genome shotgun (WGS) entry which is preliminary data.</text>
</comment>
<keyword evidence="2" id="KW-1185">Reference proteome</keyword>
<organism evidence="1 2">
    <name type="scientific">Mycolicibacterium arenosum</name>
    <dbReference type="NCBI Taxonomy" id="2952157"/>
    <lineage>
        <taxon>Bacteria</taxon>
        <taxon>Bacillati</taxon>
        <taxon>Actinomycetota</taxon>
        <taxon>Actinomycetes</taxon>
        <taxon>Mycobacteriales</taxon>
        <taxon>Mycobacteriaceae</taxon>
        <taxon>Mycolicibacterium</taxon>
    </lineage>
</organism>
<gene>
    <name evidence="1" type="ORF">NM203_26735</name>
</gene>
<sequence>MSHAASDGQCHGTVIVHAGWGAECTEPDCDGLELPHAYRIDCDAVDCHCADVIRLAI</sequence>
<protein>
    <submittedName>
        <fullName evidence="1">Uncharacterized protein</fullName>
    </submittedName>
</protein>
<dbReference type="EMBL" id="JANDBD010000013">
    <property type="protein sequence ID" value="MCP9275793.1"/>
    <property type="molecule type" value="Genomic_DNA"/>
</dbReference>
<evidence type="ECO:0000313" key="1">
    <source>
        <dbReference type="EMBL" id="MCP9275793.1"/>
    </source>
</evidence>
<dbReference type="RefSeq" id="WP_255063648.1">
    <property type="nucleotide sequence ID" value="NZ_JANDBD010000013.1"/>
</dbReference>
<name>A0ABT1M9F2_9MYCO</name>
<evidence type="ECO:0000313" key="2">
    <source>
        <dbReference type="Proteomes" id="UP001651690"/>
    </source>
</evidence>
<proteinExistence type="predicted"/>
<accession>A0ABT1M9F2</accession>
<dbReference type="Proteomes" id="UP001651690">
    <property type="component" value="Unassembled WGS sequence"/>
</dbReference>
<reference evidence="1 2" key="1">
    <citation type="submission" date="2022-06" db="EMBL/GenBank/DDBJ databases">
        <title>Mycolicibacterium sp. CAU 1645 isolated from seawater.</title>
        <authorList>
            <person name="Kim W."/>
        </authorList>
    </citation>
    <scope>NUCLEOTIDE SEQUENCE [LARGE SCALE GENOMIC DNA]</scope>
    <source>
        <strain evidence="1 2">CAU 1645</strain>
    </source>
</reference>